<accession>A0AA38PHN3</accession>
<sequence>MSLIRLRTSASDILKIDERVQQWLKDGLYTSAILGMVIGTGCDAPYLVHIPVDLDVKEYHSVDDLNIRPYIWQTDEPEFKSYGRNREHVDRFPTNAHTALESPFTFFFEESTSPAANNRLIRKLGTAYDNGSVDTLRGNVVVLKHKTDGSIDNIQISDWPLVKVILEWMVNHRWHYSDTCPHGLTKALPNLHTKPSLHVEHSLPLYTHKTPQTYTAYLLRMILSNRDLRYTIFENAGVLSLFALGATCSTMRTWVHTYYRSRITRLLCKVFPVPRHQEFFNVLHAHHSRIGGSFAYAIVDSSSVFIPDNINILSPAGQGDSFQDVLLSKWGCTLESSGPTRDPVSPDVFAPTTIHMKTAEGFKLTITESDDLSLMSLMLTGYTTAECVLVGGHTFTLLYPSLVEHGEVLRLPSVERAIPERALDTVAARFKLLDSTEHLGRPCGESCPNIWRRSLGMRGSATLYWGGFKAGKDTRLKSDVGIRCMCNWLWWEVVKA</sequence>
<name>A0AA38PHN3_9AGAR</name>
<evidence type="ECO:0000313" key="2">
    <source>
        <dbReference type="Proteomes" id="UP001163846"/>
    </source>
</evidence>
<gene>
    <name evidence="1" type="ORF">F5878DRAFT_638366</name>
</gene>
<keyword evidence="2" id="KW-1185">Reference proteome</keyword>
<comment type="caution">
    <text evidence="1">The sequence shown here is derived from an EMBL/GenBank/DDBJ whole genome shotgun (WGS) entry which is preliminary data.</text>
</comment>
<evidence type="ECO:0000313" key="1">
    <source>
        <dbReference type="EMBL" id="KAJ3843079.1"/>
    </source>
</evidence>
<proteinExistence type="predicted"/>
<protein>
    <submittedName>
        <fullName evidence="1">Uncharacterized protein</fullName>
    </submittedName>
</protein>
<dbReference type="Proteomes" id="UP001163846">
    <property type="component" value="Unassembled WGS sequence"/>
</dbReference>
<reference evidence="1" key="1">
    <citation type="submission" date="2022-08" db="EMBL/GenBank/DDBJ databases">
        <authorList>
            <consortium name="DOE Joint Genome Institute"/>
            <person name="Min B."/>
            <person name="Riley R."/>
            <person name="Sierra-Patev S."/>
            <person name="Naranjo-Ortiz M."/>
            <person name="Looney B."/>
            <person name="Konkel Z."/>
            <person name="Slot J.C."/>
            <person name="Sakamoto Y."/>
            <person name="Steenwyk J.L."/>
            <person name="Rokas A."/>
            <person name="Carro J."/>
            <person name="Camarero S."/>
            <person name="Ferreira P."/>
            <person name="Molpeceres G."/>
            <person name="Ruiz-Duenas F.J."/>
            <person name="Serrano A."/>
            <person name="Henrissat B."/>
            <person name="Drula E."/>
            <person name="Hughes K.W."/>
            <person name="Mata J.L."/>
            <person name="Ishikawa N.K."/>
            <person name="Vargas-Isla R."/>
            <person name="Ushijima S."/>
            <person name="Smith C.A."/>
            <person name="Ahrendt S."/>
            <person name="Andreopoulos W."/>
            <person name="He G."/>
            <person name="Labutti K."/>
            <person name="Lipzen A."/>
            <person name="Ng V."/>
            <person name="Sandor L."/>
            <person name="Barry K."/>
            <person name="Martinez A.T."/>
            <person name="Xiao Y."/>
            <person name="Gibbons J.G."/>
            <person name="Terashima K."/>
            <person name="Hibbett D.S."/>
            <person name="Grigoriev I.V."/>
        </authorList>
    </citation>
    <scope>NUCLEOTIDE SEQUENCE</scope>
    <source>
        <strain evidence="1">TFB9207</strain>
    </source>
</reference>
<dbReference type="AlphaFoldDB" id="A0AA38PHN3"/>
<organism evidence="1 2">
    <name type="scientific">Lentinula raphanica</name>
    <dbReference type="NCBI Taxonomy" id="153919"/>
    <lineage>
        <taxon>Eukaryota</taxon>
        <taxon>Fungi</taxon>
        <taxon>Dikarya</taxon>
        <taxon>Basidiomycota</taxon>
        <taxon>Agaricomycotina</taxon>
        <taxon>Agaricomycetes</taxon>
        <taxon>Agaricomycetidae</taxon>
        <taxon>Agaricales</taxon>
        <taxon>Marasmiineae</taxon>
        <taxon>Omphalotaceae</taxon>
        <taxon>Lentinula</taxon>
    </lineage>
</organism>
<dbReference type="EMBL" id="MU805986">
    <property type="protein sequence ID" value="KAJ3843079.1"/>
    <property type="molecule type" value="Genomic_DNA"/>
</dbReference>